<proteinExistence type="inferred from homology"/>
<keyword evidence="13" id="KW-0830">Ubiquinone</keyword>
<comment type="subcellular location">
    <subcellularLocation>
        <location evidence="1">Mitochondrion inner membrane</location>
        <topology evidence="1">Multi-pass membrane protein</topology>
    </subcellularLocation>
</comment>
<evidence type="ECO:0000256" key="4">
    <source>
        <dbReference type="ARBA" id="ARBA00021008"/>
    </source>
</evidence>
<keyword evidence="10" id="KW-0249">Electron transport</keyword>
<protein>
    <recommendedName>
        <fullName evidence="4">NADH-ubiquinone oxidoreductase chain 2</fullName>
        <ecNumber evidence="3">7.1.1.2</ecNumber>
    </recommendedName>
    <alternativeName>
        <fullName evidence="16">NADH dehydrogenase subunit 2</fullName>
    </alternativeName>
</protein>
<evidence type="ECO:0000256" key="5">
    <source>
        <dbReference type="ARBA" id="ARBA00022448"/>
    </source>
</evidence>
<keyword evidence="5" id="KW-0813">Transport</keyword>
<organism evidence="20">
    <name type="scientific">Vermiviatum covidum</name>
    <dbReference type="NCBI Taxonomy" id="3348911"/>
    <lineage>
        <taxon>Eukaryota</taxon>
        <taxon>Metazoa</taxon>
        <taxon>Spiralia</taxon>
        <taxon>Lophotrochozoa</taxon>
        <taxon>Platyhelminthes</taxon>
        <taxon>Rhabditophora</taxon>
        <taxon>Seriata</taxon>
        <taxon>Tricladida</taxon>
        <taxon>Continenticola</taxon>
        <taxon>Geoplanoidea</taxon>
        <taxon>Geoplanidae</taxon>
        <taxon>Bipaliinae</taxon>
        <taxon>Vermiviatum</taxon>
    </lineage>
</organism>
<geneLocation type="mitochondrion" evidence="20"/>
<dbReference type="AlphaFoldDB" id="A0A8K1X7E7"/>
<evidence type="ECO:0000313" key="20">
    <source>
        <dbReference type="EMBL" id="UHA56332.1"/>
    </source>
</evidence>
<evidence type="ECO:0000256" key="6">
    <source>
        <dbReference type="ARBA" id="ARBA00022660"/>
    </source>
</evidence>
<evidence type="ECO:0000259" key="19">
    <source>
        <dbReference type="Pfam" id="PF00361"/>
    </source>
</evidence>
<evidence type="ECO:0000256" key="16">
    <source>
        <dbReference type="ARBA" id="ARBA00031028"/>
    </source>
</evidence>
<evidence type="ECO:0000256" key="9">
    <source>
        <dbReference type="ARBA" id="ARBA00022967"/>
    </source>
</evidence>
<feature type="transmembrane region" description="Helical" evidence="18">
    <location>
        <begin position="77"/>
        <end position="99"/>
    </location>
</feature>
<comment type="similarity">
    <text evidence="2">Belongs to the complex I subunit 2 family.</text>
</comment>
<keyword evidence="8" id="KW-0999">Mitochondrion inner membrane</keyword>
<feature type="transmembrane region" description="Helical" evidence="18">
    <location>
        <begin position="27"/>
        <end position="47"/>
    </location>
</feature>
<feature type="transmembrane region" description="Helical" evidence="18">
    <location>
        <begin position="157"/>
        <end position="175"/>
    </location>
</feature>
<keyword evidence="15 18" id="KW-0472">Membrane</keyword>
<evidence type="ECO:0000256" key="2">
    <source>
        <dbReference type="ARBA" id="ARBA00007012"/>
    </source>
</evidence>
<dbReference type="GO" id="GO:0008137">
    <property type="term" value="F:NADH dehydrogenase (ubiquinone) activity"/>
    <property type="evidence" value="ECO:0007669"/>
    <property type="project" value="UniProtKB-EC"/>
</dbReference>
<evidence type="ECO:0000256" key="8">
    <source>
        <dbReference type="ARBA" id="ARBA00022792"/>
    </source>
</evidence>
<dbReference type="GO" id="GO:0005743">
    <property type="term" value="C:mitochondrial inner membrane"/>
    <property type="evidence" value="ECO:0007669"/>
    <property type="project" value="UniProtKB-SubCell"/>
</dbReference>
<reference evidence="20" key="1">
    <citation type="journal article" date="2022" name="PeerJ">
        <title>Hammerhead flatworms (Platyhelminthes, Geoplanidae, Bipaliinae): mitochondrial genomes and description of two new species from France, Italy and Mayotte.</title>
        <authorList>
            <person name="Justine J.-L."/>
            <person name="Gastineau R."/>
            <person name="Gros P."/>
            <person name="Gey D."/>
            <person name="Ruzzier E."/>
            <person name="Winsor L."/>
        </authorList>
    </citation>
    <scope>NUCLEOTIDE SEQUENCE</scope>
</reference>
<evidence type="ECO:0000256" key="15">
    <source>
        <dbReference type="ARBA" id="ARBA00023136"/>
    </source>
</evidence>
<name>A0A8K1X7E7_9PLAT</name>
<evidence type="ECO:0000256" key="18">
    <source>
        <dbReference type="SAM" id="Phobius"/>
    </source>
</evidence>
<dbReference type="PANTHER" id="PTHR46552">
    <property type="entry name" value="NADH-UBIQUINONE OXIDOREDUCTASE CHAIN 2"/>
    <property type="match status" value="1"/>
</dbReference>
<keyword evidence="9" id="KW-1278">Translocase</keyword>
<evidence type="ECO:0000256" key="3">
    <source>
        <dbReference type="ARBA" id="ARBA00012944"/>
    </source>
</evidence>
<dbReference type="InterPro" id="IPR001750">
    <property type="entry name" value="ND/Mrp_TM"/>
</dbReference>
<feature type="transmembrane region" description="Helical" evidence="18">
    <location>
        <begin position="133"/>
        <end position="150"/>
    </location>
</feature>
<evidence type="ECO:0000256" key="13">
    <source>
        <dbReference type="ARBA" id="ARBA00023075"/>
    </source>
</evidence>
<dbReference type="EC" id="7.1.1.2" evidence="3"/>
<keyword evidence="7 18" id="KW-0812">Transmembrane</keyword>
<gene>
    <name evidence="20" type="primary">ND2</name>
</gene>
<keyword evidence="14 20" id="KW-0496">Mitochondrion</keyword>
<dbReference type="Pfam" id="PF00361">
    <property type="entry name" value="Proton_antipo_M"/>
    <property type="match status" value="1"/>
</dbReference>
<sequence length="289" mass="33710">MILFLEGLAFFSYVVIVWNDYENFGNYLPIVFISSVIPFLFIVWGVILLNELIVIFAFLFKLSFFPFVWWFPFLSSFLNFFLFFILGIINKIFPLLMIFLNHLVSFNVLFFMSILTILISLINLSMFQNDLKVFFAWSSNINFGWIIILMSQVWLGGLVYLVIYVSLISLLFLYIEENGLFFDQFLNNSINTVLIILVVLVSFLGLPPFLGFLYKFILINSLVNFDYMQLSALIMITLIMLLTFNSFVYINILFKLNVLKHIMVYNNVSSSVLLGIIMYILISISLLSF</sequence>
<dbReference type="PANTHER" id="PTHR46552:SF1">
    <property type="entry name" value="NADH-UBIQUINONE OXIDOREDUCTASE CHAIN 2"/>
    <property type="match status" value="1"/>
</dbReference>
<feature type="domain" description="NADH:quinone oxidoreductase/Mrp antiporter transmembrane" evidence="19">
    <location>
        <begin position="41"/>
        <end position="237"/>
    </location>
</feature>
<dbReference type="InterPro" id="IPR050175">
    <property type="entry name" value="Complex_I_Subunit_2"/>
</dbReference>
<keyword evidence="6" id="KW-0679">Respiratory chain</keyword>
<evidence type="ECO:0000256" key="1">
    <source>
        <dbReference type="ARBA" id="ARBA00004448"/>
    </source>
</evidence>
<comment type="catalytic activity">
    <reaction evidence="17">
        <text>a ubiquinone + NADH + 5 H(+)(in) = a ubiquinol + NAD(+) + 4 H(+)(out)</text>
        <dbReference type="Rhea" id="RHEA:29091"/>
        <dbReference type="Rhea" id="RHEA-COMP:9565"/>
        <dbReference type="Rhea" id="RHEA-COMP:9566"/>
        <dbReference type="ChEBI" id="CHEBI:15378"/>
        <dbReference type="ChEBI" id="CHEBI:16389"/>
        <dbReference type="ChEBI" id="CHEBI:17976"/>
        <dbReference type="ChEBI" id="CHEBI:57540"/>
        <dbReference type="ChEBI" id="CHEBI:57945"/>
        <dbReference type="EC" id="7.1.1.2"/>
    </reaction>
</comment>
<keyword evidence="11 18" id="KW-1133">Transmembrane helix</keyword>
<feature type="transmembrane region" description="Helical" evidence="18">
    <location>
        <begin position="106"/>
        <end position="127"/>
    </location>
</feature>
<evidence type="ECO:0000256" key="12">
    <source>
        <dbReference type="ARBA" id="ARBA00023027"/>
    </source>
</evidence>
<evidence type="ECO:0000256" key="17">
    <source>
        <dbReference type="ARBA" id="ARBA00049551"/>
    </source>
</evidence>
<evidence type="ECO:0000256" key="14">
    <source>
        <dbReference type="ARBA" id="ARBA00023128"/>
    </source>
</evidence>
<feature type="transmembrane region" description="Helical" evidence="18">
    <location>
        <begin position="230"/>
        <end position="252"/>
    </location>
</feature>
<evidence type="ECO:0000256" key="11">
    <source>
        <dbReference type="ARBA" id="ARBA00022989"/>
    </source>
</evidence>
<feature type="transmembrane region" description="Helical" evidence="18">
    <location>
        <begin position="195"/>
        <end position="218"/>
    </location>
</feature>
<accession>A0A8K1X7E7</accession>
<evidence type="ECO:0000256" key="10">
    <source>
        <dbReference type="ARBA" id="ARBA00022982"/>
    </source>
</evidence>
<keyword evidence="12" id="KW-0520">NAD</keyword>
<dbReference type="GO" id="GO:0006120">
    <property type="term" value="P:mitochondrial electron transport, NADH to ubiquinone"/>
    <property type="evidence" value="ECO:0007669"/>
    <property type="project" value="TreeGrafter"/>
</dbReference>
<evidence type="ECO:0000256" key="7">
    <source>
        <dbReference type="ARBA" id="ARBA00022692"/>
    </source>
</evidence>
<dbReference type="EMBL" id="MZ561472">
    <property type="protein sequence ID" value="UHA56332.1"/>
    <property type="molecule type" value="Genomic_DNA"/>
</dbReference>
<feature type="transmembrane region" description="Helical" evidence="18">
    <location>
        <begin position="264"/>
        <end position="287"/>
    </location>
</feature>